<organism evidence="1 2">
    <name type="scientific">Plasmodium ovale curtisi</name>
    <dbReference type="NCBI Taxonomy" id="864141"/>
    <lineage>
        <taxon>Eukaryota</taxon>
        <taxon>Sar</taxon>
        <taxon>Alveolata</taxon>
        <taxon>Apicomplexa</taxon>
        <taxon>Aconoidasida</taxon>
        <taxon>Haemosporida</taxon>
        <taxon>Plasmodiidae</taxon>
        <taxon>Plasmodium</taxon>
        <taxon>Plasmodium (Plasmodium)</taxon>
    </lineage>
</organism>
<dbReference type="InterPro" id="IPR008780">
    <property type="entry name" value="Plasmodium_Vir"/>
</dbReference>
<sequence>MKHINKTKSDNSEQELGGDVEMYLSVLPSVKFYNTIKTHYNDLSNYSQQCDTDSVHLHKNEAKQICEKILRYLDKYASSIDDKTEYDVCILLNYWIYDELADIFGAQYISDKFDFAFSSLQYIWNYPNAELKKTSYYNKCKPNFDIFKPVDWKERRKLYEYYVDYKTIFDTAKSYDKTCMVYYKKIEEKKELYEHFDDLCHSKPNECPISYDNYNMYSPTSVLPTLTCPYQIKPPQVAEAASQALSAHHNLAQEEETGPRPYNSDTELTQQNSDIGTKVGKSVLGIAPIALTASALYKFTPLGPWIRKLAGSNHSITGNIDGDNKFLDHTQESGNMFFDSEENYISYQPM</sequence>
<dbReference type="AlphaFoldDB" id="A0A1A8WC22"/>
<gene>
    <name evidence="1" type="ORF">POVCU2_0053480</name>
</gene>
<dbReference type="Proteomes" id="UP000078560">
    <property type="component" value="Unassembled WGS sequence"/>
</dbReference>
<protein>
    <submittedName>
        <fullName evidence="1">PIR Superfamily Protein</fullName>
    </submittedName>
</protein>
<dbReference type="EMBL" id="FLQU01000711">
    <property type="protein sequence ID" value="SBS89281.1"/>
    <property type="molecule type" value="Genomic_DNA"/>
</dbReference>
<reference evidence="2" key="1">
    <citation type="submission" date="2016-05" db="EMBL/GenBank/DDBJ databases">
        <authorList>
            <person name="Naeem Raeece"/>
        </authorList>
    </citation>
    <scope>NUCLEOTIDE SEQUENCE [LARGE SCALE GENOMIC DNA]</scope>
</reference>
<dbReference type="Pfam" id="PF05795">
    <property type="entry name" value="Plasmodium_Vir"/>
    <property type="match status" value="1"/>
</dbReference>
<evidence type="ECO:0000313" key="2">
    <source>
        <dbReference type="Proteomes" id="UP000078560"/>
    </source>
</evidence>
<evidence type="ECO:0000313" key="1">
    <source>
        <dbReference type="EMBL" id="SBS89281.1"/>
    </source>
</evidence>
<accession>A0A1A8WC22</accession>
<proteinExistence type="predicted"/>
<name>A0A1A8WC22_PLAOA</name>